<dbReference type="GO" id="GO:0006412">
    <property type="term" value="P:translation"/>
    <property type="evidence" value="ECO:0007669"/>
    <property type="project" value="TreeGrafter"/>
</dbReference>
<evidence type="ECO:0000313" key="6">
    <source>
        <dbReference type="Proteomes" id="UP001054857"/>
    </source>
</evidence>
<dbReference type="InterPro" id="IPR050437">
    <property type="entry name" value="Ribos_protein_bS1-like"/>
</dbReference>
<dbReference type="GO" id="GO:1990904">
    <property type="term" value="C:ribonucleoprotein complex"/>
    <property type="evidence" value="ECO:0007669"/>
    <property type="project" value="UniProtKB-KW"/>
</dbReference>
<keyword evidence="6" id="KW-1185">Reference proteome</keyword>
<organism evidence="5 6">
    <name type="scientific">Astrephomene gubernaculifera</name>
    <dbReference type="NCBI Taxonomy" id="47775"/>
    <lineage>
        <taxon>Eukaryota</taxon>
        <taxon>Viridiplantae</taxon>
        <taxon>Chlorophyta</taxon>
        <taxon>core chlorophytes</taxon>
        <taxon>Chlorophyceae</taxon>
        <taxon>CS clade</taxon>
        <taxon>Chlamydomonadales</taxon>
        <taxon>Astrephomenaceae</taxon>
        <taxon>Astrephomene</taxon>
    </lineage>
</organism>
<dbReference type="AlphaFoldDB" id="A0AAD3E1A9"/>
<dbReference type="Proteomes" id="UP001054857">
    <property type="component" value="Unassembled WGS sequence"/>
</dbReference>
<dbReference type="Pfam" id="PF00575">
    <property type="entry name" value="S1"/>
    <property type="match status" value="2"/>
</dbReference>
<evidence type="ECO:0000313" key="5">
    <source>
        <dbReference type="EMBL" id="GFR50814.1"/>
    </source>
</evidence>
<proteinExistence type="inferred from homology"/>
<dbReference type="SMART" id="SM00316">
    <property type="entry name" value="S1"/>
    <property type="match status" value="2"/>
</dbReference>
<name>A0AAD3E1A9_9CHLO</name>
<evidence type="ECO:0000259" key="4">
    <source>
        <dbReference type="PROSITE" id="PS50126"/>
    </source>
</evidence>
<dbReference type="PROSITE" id="PS50126">
    <property type="entry name" value="S1"/>
    <property type="match status" value="2"/>
</dbReference>
<dbReference type="SUPFAM" id="SSF50249">
    <property type="entry name" value="Nucleic acid-binding proteins"/>
    <property type="match status" value="2"/>
</dbReference>
<dbReference type="InterPro" id="IPR003029">
    <property type="entry name" value="S1_domain"/>
</dbReference>
<dbReference type="PANTHER" id="PTHR10724:SF7">
    <property type="entry name" value="SMALL RIBOSOMAL SUBUNIT PROTEIN BS1C"/>
    <property type="match status" value="1"/>
</dbReference>
<gene>
    <name evidence="5" type="ORF">Agub_g13089</name>
</gene>
<evidence type="ECO:0000256" key="2">
    <source>
        <dbReference type="ARBA" id="ARBA00022980"/>
    </source>
</evidence>
<dbReference type="GO" id="GO:0005840">
    <property type="term" value="C:ribosome"/>
    <property type="evidence" value="ECO:0007669"/>
    <property type="project" value="UniProtKB-KW"/>
</dbReference>
<dbReference type="GO" id="GO:0003735">
    <property type="term" value="F:structural constituent of ribosome"/>
    <property type="evidence" value="ECO:0007669"/>
    <property type="project" value="TreeGrafter"/>
</dbReference>
<dbReference type="Gene3D" id="2.40.50.140">
    <property type="entry name" value="Nucleic acid-binding proteins"/>
    <property type="match status" value="2"/>
</dbReference>
<reference evidence="5 6" key="1">
    <citation type="journal article" date="2021" name="Sci. Rep.">
        <title>Genome sequencing of the multicellular alga Astrephomene provides insights into convergent evolution of germ-soma differentiation.</title>
        <authorList>
            <person name="Yamashita S."/>
            <person name="Yamamoto K."/>
            <person name="Matsuzaki R."/>
            <person name="Suzuki S."/>
            <person name="Yamaguchi H."/>
            <person name="Hirooka S."/>
            <person name="Minakuchi Y."/>
            <person name="Miyagishima S."/>
            <person name="Kawachi M."/>
            <person name="Toyoda A."/>
            <person name="Nozaki H."/>
        </authorList>
    </citation>
    <scope>NUCLEOTIDE SEQUENCE [LARGE SCALE GENOMIC DNA]</scope>
    <source>
        <strain evidence="5 6">NIES-4017</strain>
    </source>
</reference>
<dbReference type="InterPro" id="IPR012340">
    <property type="entry name" value="NA-bd_OB-fold"/>
</dbReference>
<sequence>MQVAAQKGLGLRLNCTTGRRRTPLTGVSESWSCNVEGRSWINARHGFSCPSSISASASCSVLARRPLAPVHCASSDIPTIEPSTPTDVRIFEIGDVVAGVVQSVRPYGALIDLGGVTGLLHISQISSEHVQSPEEVFAEGDKIKVMVLSHDRKRGRVGLSTKKLEPTPGDMLRNPQLVYEKAEEMAAAFISSVTRASSSEPIDDLPKLGRVYEGVVQTVKPYGAFVDLGIIVGLLHVEHISCEKVRSLEEVFAKGDKIKVMVLSQDRKRGRVTLSTKKLEPTPGDMLRNPQLVYEKAEEMAAAFKERLERVSS</sequence>
<comment type="similarity">
    <text evidence="1">Belongs to the bacterial ribosomal protein bS1 family.</text>
</comment>
<dbReference type="EMBL" id="BMAR01000041">
    <property type="protein sequence ID" value="GFR50814.1"/>
    <property type="molecule type" value="Genomic_DNA"/>
</dbReference>
<keyword evidence="2" id="KW-0689">Ribosomal protein</keyword>
<accession>A0AAD3E1A9</accession>
<protein>
    <recommendedName>
        <fullName evidence="4">S1 motif domain-containing protein</fullName>
    </recommendedName>
</protein>
<dbReference type="GO" id="GO:0003729">
    <property type="term" value="F:mRNA binding"/>
    <property type="evidence" value="ECO:0007669"/>
    <property type="project" value="TreeGrafter"/>
</dbReference>
<keyword evidence="3" id="KW-0687">Ribonucleoprotein</keyword>
<feature type="domain" description="S1 motif" evidence="4">
    <location>
        <begin position="209"/>
        <end position="277"/>
    </location>
</feature>
<evidence type="ECO:0000256" key="1">
    <source>
        <dbReference type="ARBA" id="ARBA00006767"/>
    </source>
</evidence>
<dbReference type="FunFam" id="2.40.50.140:FF:000103">
    <property type="entry name" value="protein RRP5 homolog"/>
    <property type="match status" value="2"/>
</dbReference>
<feature type="domain" description="S1 motif" evidence="4">
    <location>
        <begin position="94"/>
        <end position="162"/>
    </location>
</feature>
<comment type="caution">
    <text evidence="5">The sequence shown here is derived from an EMBL/GenBank/DDBJ whole genome shotgun (WGS) entry which is preliminary data.</text>
</comment>
<evidence type="ECO:0000256" key="3">
    <source>
        <dbReference type="ARBA" id="ARBA00023274"/>
    </source>
</evidence>
<dbReference type="PANTHER" id="PTHR10724">
    <property type="entry name" value="30S RIBOSOMAL PROTEIN S1"/>
    <property type="match status" value="1"/>
</dbReference>